<sequence>MKVEFGIGVAGVLIGLVLMGTGQRMCRTTCWIDNVFKMLLPAAYESWAGGLPILLMGVGIIGHALYKHSRKSR</sequence>
<evidence type="ECO:0000313" key="3">
    <source>
        <dbReference type="Proteomes" id="UP000267418"/>
    </source>
</evidence>
<keyword evidence="3" id="KW-1185">Reference proteome</keyword>
<comment type="caution">
    <text evidence="2">The sequence shown here is derived from an EMBL/GenBank/DDBJ whole genome shotgun (WGS) entry which is preliminary data.</text>
</comment>
<reference evidence="2 3" key="1">
    <citation type="submission" date="2018-12" db="EMBL/GenBank/DDBJ databases">
        <title>The genome of Variovorax gossypii DSM 100435.</title>
        <authorList>
            <person name="Gao J."/>
            <person name="Sun J."/>
        </authorList>
    </citation>
    <scope>NUCLEOTIDE SEQUENCE [LARGE SCALE GENOMIC DNA]</scope>
    <source>
        <strain evidence="2 3">DSM 100435</strain>
    </source>
</reference>
<dbReference type="EMBL" id="RXOE01000005">
    <property type="protein sequence ID" value="RTQ32879.1"/>
    <property type="molecule type" value="Genomic_DNA"/>
</dbReference>
<accession>A0A431TIC7</accession>
<dbReference type="RefSeq" id="WP_126472143.1">
    <property type="nucleotide sequence ID" value="NZ_RXOE01000005.1"/>
</dbReference>
<keyword evidence="1" id="KW-1133">Transmembrane helix</keyword>
<dbReference type="Proteomes" id="UP000267418">
    <property type="component" value="Unassembled WGS sequence"/>
</dbReference>
<dbReference type="AlphaFoldDB" id="A0A431TIC7"/>
<proteinExistence type="predicted"/>
<gene>
    <name evidence="2" type="ORF">EJP69_19400</name>
</gene>
<feature type="transmembrane region" description="Helical" evidence="1">
    <location>
        <begin position="46"/>
        <end position="66"/>
    </location>
</feature>
<evidence type="ECO:0000313" key="2">
    <source>
        <dbReference type="EMBL" id="RTQ32879.1"/>
    </source>
</evidence>
<protein>
    <submittedName>
        <fullName evidence="2">Uncharacterized protein</fullName>
    </submittedName>
</protein>
<name>A0A431TIC7_9BURK</name>
<organism evidence="2 3">
    <name type="scientific">Variovorax gossypii</name>
    <dbReference type="NCBI Taxonomy" id="1679495"/>
    <lineage>
        <taxon>Bacteria</taxon>
        <taxon>Pseudomonadati</taxon>
        <taxon>Pseudomonadota</taxon>
        <taxon>Betaproteobacteria</taxon>
        <taxon>Burkholderiales</taxon>
        <taxon>Comamonadaceae</taxon>
        <taxon>Variovorax</taxon>
    </lineage>
</organism>
<keyword evidence="1" id="KW-0472">Membrane</keyword>
<keyword evidence="1" id="KW-0812">Transmembrane</keyword>
<evidence type="ECO:0000256" key="1">
    <source>
        <dbReference type="SAM" id="Phobius"/>
    </source>
</evidence>
<dbReference type="OrthoDB" id="9979620at2"/>